<feature type="domain" description="Neurotransmitter-gated ion-channel ligand-binding" evidence="7">
    <location>
        <begin position="35"/>
        <end position="252"/>
    </location>
</feature>
<dbReference type="PANTHER" id="PTHR18945">
    <property type="entry name" value="NEUROTRANSMITTER GATED ION CHANNEL"/>
    <property type="match status" value="1"/>
</dbReference>
<dbReference type="SUPFAM" id="SSF63712">
    <property type="entry name" value="Nicotinic receptor ligand binding domain-like"/>
    <property type="match status" value="1"/>
</dbReference>
<dbReference type="GO" id="GO:0004888">
    <property type="term" value="F:transmembrane signaling receptor activity"/>
    <property type="evidence" value="ECO:0007669"/>
    <property type="project" value="InterPro"/>
</dbReference>
<dbReference type="Gene3D" id="1.20.58.390">
    <property type="entry name" value="Neurotransmitter-gated ion-channel transmembrane domain"/>
    <property type="match status" value="1"/>
</dbReference>
<dbReference type="Pfam" id="PF02931">
    <property type="entry name" value="Neur_chan_LBD"/>
    <property type="match status" value="1"/>
</dbReference>
<evidence type="ECO:0000256" key="3">
    <source>
        <dbReference type="ARBA" id="ARBA00022989"/>
    </source>
</evidence>
<dbReference type="InterPro" id="IPR036719">
    <property type="entry name" value="Neuro-gated_channel_TM_sf"/>
</dbReference>
<evidence type="ECO:0000313" key="10">
    <source>
        <dbReference type="Proteomes" id="UP001152320"/>
    </source>
</evidence>
<feature type="transmembrane region" description="Helical" evidence="5">
    <location>
        <begin position="384"/>
        <end position="404"/>
    </location>
</feature>
<feature type="domain" description="Neurotransmitter-gated ion-channel transmembrane" evidence="8">
    <location>
        <begin position="261"/>
        <end position="359"/>
    </location>
</feature>
<sequence>MFSTGRFIRVLLCASFWGIEALLLCECANDAVVRDLVQNLTRGYGFPYVRPVKNSSSPVAVGFRFTPIISTLNDIEQELKMRGMMALTWEDHRLSWKPQEYDGIQIINMPLKEGVKQLIWQPELVLNESFGSGYQSLHPETMTVSVQFNGTVLWYSLATIFSFCKVTVESYPFDIQTCGLTFTTWMFNKNEQYFYPIYDLITDEKYKKYEVKHGKWELSIKSVTKGEASYDCHTCAHTKQSFILYVLQLRRSHNFLHFVTILLPCLVMSLMTLLVMWLPRNSDSAAAGFGLTCVLTLFVFLTFLFSQLPSTGQPILGAYISWLIVEGVLITIAAVYDARILQKAKNSLKEEFSGVCANKVSERSRLFPKEKSSCLPRGTNLRKVVLFVKLSTTFIFAIIFLLLIGNKIGEGLN</sequence>
<dbReference type="InterPro" id="IPR006201">
    <property type="entry name" value="Neur_channel"/>
</dbReference>
<keyword evidence="6" id="KW-0732">Signal</keyword>
<evidence type="ECO:0000256" key="1">
    <source>
        <dbReference type="ARBA" id="ARBA00004141"/>
    </source>
</evidence>
<keyword evidence="2 5" id="KW-0812">Transmembrane</keyword>
<organism evidence="9 10">
    <name type="scientific">Holothuria leucospilota</name>
    <name type="common">Black long sea cucumber</name>
    <name type="synonym">Mertensiothuria leucospilota</name>
    <dbReference type="NCBI Taxonomy" id="206669"/>
    <lineage>
        <taxon>Eukaryota</taxon>
        <taxon>Metazoa</taxon>
        <taxon>Echinodermata</taxon>
        <taxon>Eleutherozoa</taxon>
        <taxon>Echinozoa</taxon>
        <taxon>Holothuroidea</taxon>
        <taxon>Aspidochirotacea</taxon>
        <taxon>Aspidochirotida</taxon>
        <taxon>Holothuriidae</taxon>
        <taxon>Holothuria</taxon>
    </lineage>
</organism>
<dbReference type="EMBL" id="JAIZAY010000020">
    <property type="protein sequence ID" value="KAJ8023197.1"/>
    <property type="molecule type" value="Genomic_DNA"/>
</dbReference>
<keyword evidence="3 5" id="KW-1133">Transmembrane helix</keyword>
<evidence type="ECO:0000256" key="5">
    <source>
        <dbReference type="SAM" id="Phobius"/>
    </source>
</evidence>
<evidence type="ECO:0000259" key="8">
    <source>
        <dbReference type="Pfam" id="PF02932"/>
    </source>
</evidence>
<proteinExistence type="predicted"/>
<dbReference type="InterPro" id="IPR038050">
    <property type="entry name" value="Neuro_actylchol_rec"/>
</dbReference>
<evidence type="ECO:0000256" key="2">
    <source>
        <dbReference type="ARBA" id="ARBA00022692"/>
    </source>
</evidence>
<dbReference type="InterPro" id="IPR036734">
    <property type="entry name" value="Neur_chan_lig-bd_sf"/>
</dbReference>
<evidence type="ECO:0000256" key="6">
    <source>
        <dbReference type="SAM" id="SignalP"/>
    </source>
</evidence>
<protein>
    <submittedName>
        <fullName evidence="9">Neuronal acetylcholine receptor subunit alpha-6</fullName>
    </submittedName>
</protein>
<accession>A0A9Q0YIM2</accession>
<dbReference type="GO" id="GO:0005230">
    <property type="term" value="F:extracellular ligand-gated monoatomic ion channel activity"/>
    <property type="evidence" value="ECO:0007669"/>
    <property type="project" value="InterPro"/>
</dbReference>
<dbReference type="InterPro" id="IPR006029">
    <property type="entry name" value="Neurotrans-gated_channel_TM"/>
</dbReference>
<dbReference type="InterPro" id="IPR018000">
    <property type="entry name" value="Neurotransmitter_ion_chnl_CS"/>
</dbReference>
<comment type="caution">
    <text evidence="9">The sequence shown here is derived from an EMBL/GenBank/DDBJ whole genome shotgun (WGS) entry which is preliminary data.</text>
</comment>
<keyword evidence="9" id="KW-0675">Receptor</keyword>
<dbReference type="AlphaFoldDB" id="A0A9Q0YIM2"/>
<evidence type="ECO:0000259" key="7">
    <source>
        <dbReference type="Pfam" id="PF02931"/>
    </source>
</evidence>
<dbReference type="SUPFAM" id="SSF90112">
    <property type="entry name" value="Neurotransmitter-gated ion-channel transmembrane pore"/>
    <property type="match status" value="1"/>
</dbReference>
<gene>
    <name evidence="9" type="ORF">HOLleu_38308</name>
</gene>
<evidence type="ECO:0000313" key="9">
    <source>
        <dbReference type="EMBL" id="KAJ8023197.1"/>
    </source>
</evidence>
<feature type="transmembrane region" description="Helical" evidence="5">
    <location>
        <begin position="255"/>
        <end position="278"/>
    </location>
</feature>
<dbReference type="Proteomes" id="UP001152320">
    <property type="component" value="Chromosome 20"/>
</dbReference>
<keyword evidence="10" id="KW-1185">Reference proteome</keyword>
<dbReference type="CDD" id="cd18989">
    <property type="entry name" value="LGIC_ECD_cation"/>
    <property type="match status" value="1"/>
</dbReference>
<dbReference type="InterPro" id="IPR006202">
    <property type="entry name" value="Neur_chan_lig-bd"/>
</dbReference>
<feature type="chain" id="PRO_5040402888" evidence="6">
    <location>
        <begin position="22"/>
        <end position="413"/>
    </location>
</feature>
<dbReference type="Gene3D" id="2.70.170.10">
    <property type="entry name" value="Neurotransmitter-gated ion-channel ligand-binding domain"/>
    <property type="match status" value="1"/>
</dbReference>
<dbReference type="PROSITE" id="PS00236">
    <property type="entry name" value="NEUROTR_ION_CHANNEL"/>
    <property type="match status" value="1"/>
</dbReference>
<feature type="transmembrane region" description="Helical" evidence="5">
    <location>
        <begin position="317"/>
        <end position="336"/>
    </location>
</feature>
<keyword evidence="4 5" id="KW-0472">Membrane</keyword>
<comment type="subcellular location">
    <subcellularLocation>
        <location evidence="1">Membrane</location>
        <topology evidence="1">Multi-pass membrane protein</topology>
    </subcellularLocation>
</comment>
<dbReference type="GO" id="GO:0016020">
    <property type="term" value="C:membrane"/>
    <property type="evidence" value="ECO:0007669"/>
    <property type="project" value="UniProtKB-SubCell"/>
</dbReference>
<dbReference type="OrthoDB" id="5975154at2759"/>
<evidence type="ECO:0000256" key="4">
    <source>
        <dbReference type="ARBA" id="ARBA00023136"/>
    </source>
</evidence>
<name>A0A9Q0YIM2_HOLLE</name>
<feature type="transmembrane region" description="Helical" evidence="5">
    <location>
        <begin position="285"/>
        <end position="305"/>
    </location>
</feature>
<reference evidence="9" key="1">
    <citation type="submission" date="2021-10" db="EMBL/GenBank/DDBJ databases">
        <title>Tropical sea cucumber genome reveals ecological adaptation and Cuvierian tubules defense mechanism.</title>
        <authorList>
            <person name="Chen T."/>
        </authorList>
    </citation>
    <scope>NUCLEOTIDE SEQUENCE</scope>
    <source>
        <strain evidence="9">Nanhai2018</strain>
        <tissue evidence="9">Muscle</tissue>
    </source>
</reference>
<feature type="signal peptide" evidence="6">
    <location>
        <begin position="1"/>
        <end position="21"/>
    </location>
</feature>
<dbReference type="Pfam" id="PF02932">
    <property type="entry name" value="Neur_chan_memb"/>
    <property type="match status" value="1"/>
</dbReference>